<dbReference type="AlphaFoldDB" id="A0A545URI9"/>
<gene>
    <name evidence="1" type="ORF">IF1G_09148</name>
</gene>
<sequence>MIFFGSYEYGVCWRWIWHLAFCLGGHGNCHGSVGHADGLEIYMLLQDCFVPPLLNFLLLLHYKHMFACVCSTHFGHGNFRSSTTARLQQVDHGNLATHRWRCTLPPLSMGGRRRHRFVCKGVSSLRRTHTTLSSMSLEARPSHSLLTSYRGYPCSSMYAPPLLLDILSSSERLIGQEKKKATVLHGDDM</sequence>
<keyword evidence="2" id="KW-1185">Reference proteome</keyword>
<accession>A0A545URI9</accession>
<evidence type="ECO:0000313" key="2">
    <source>
        <dbReference type="Proteomes" id="UP000315783"/>
    </source>
</evidence>
<evidence type="ECO:0000313" key="1">
    <source>
        <dbReference type="EMBL" id="TQV92076.1"/>
    </source>
</evidence>
<proteinExistence type="predicted"/>
<reference evidence="1 2" key="1">
    <citation type="journal article" date="2019" name="Appl. Microbiol. Biotechnol.">
        <title>Genome sequence of Isaria javanica and comparative genome analysis insights into family S53 peptidase evolution in fungal entomopathogens.</title>
        <authorList>
            <person name="Lin R."/>
            <person name="Zhang X."/>
            <person name="Xin B."/>
            <person name="Zou M."/>
            <person name="Gao Y."/>
            <person name="Qin F."/>
            <person name="Hu Q."/>
            <person name="Xie B."/>
            <person name="Cheng X."/>
        </authorList>
    </citation>
    <scope>NUCLEOTIDE SEQUENCE [LARGE SCALE GENOMIC DNA]</scope>
    <source>
        <strain evidence="1 2">IJ1G</strain>
    </source>
</reference>
<organism evidence="1 2">
    <name type="scientific">Cordyceps javanica</name>
    <dbReference type="NCBI Taxonomy" id="43265"/>
    <lineage>
        <taxon>Eukaryota</taxon>
        <taxon>Fungi</taxon>
        <taxon>Dikarya</taxon>
        <taxon>Ascomycota</taxon>
        <taxon>Pezizomycotina</taxon>
        <taxon>Sordariomycetes</taxon>
        <taxon>Hypocreomycetidae</taxon>
        <taxon>Hypocreales</taxon>
        <taxon>Cordycipitaceae</taxon>
        <taxon>Cordyceps</taxon>
    </lineage>
</organism>
<protein>
    <submittedName>
        <fullName evidence="1">Uncharacterized protein</fullName>
    </submittedName>
</protein>
<dbReference type="Proteomes" id="UP000315783">
    <property type="component" value="Unassembled WGS sequence"/>
</dbReference>
<name>A0A545URI9_9HYPO</name>
<dbReference type="EMBL" id="SPUK01000016">
    <property type="protein sequence ID" value="TQV92076.1"/>
    <property type="molecule type" value="Genomic_DNA"/>
</dbReference>
<comment type="caution">
    <text evidence="1">The sequence shown here is derived from an EMBL/GenBank/DDBJ whole genome shotgun (WGS) entry which is preliminary data.</text>
</comment>